<comment type="caution">
    <text evidence="1">The sequence shown here is derived from an EMBL/GenBank/DDBJ whole genome shotgun (WGS) entry which is preliminary data.</text>
</comment>
<name>A0A4Y2L6X2_ARAVE</name>
<proteinExistence type="predicted"/>
<dbReference type="PANTHER" id="PTHR46060">
    <property type="entry name" value="MARINER MOS1 TRANSPOSASE-LIKE PROTEIN"/>
    <property type="match status" value="1"/>
</dbReference>
<evidence type="ECO:0000313" key="2">
    <source>
        <dbReference type="Proteomes" id="UP000499080"/>
    </source>
</evidence>
<dbReference type="InterPro" id="IPR052709">
    <property type="entry name" value="Transposase-MT_Hybrid"/>
</dbReference>
<protein>
    <submittedName>
        <fullName evidence="1">Uncharacterized protein</fullName>
    </submittedName>
</protein>
<gene>
    <name evidence="1" type="ORF">AVEN_214872_1</name>
</gene>
<reference evidence="1 2" key="1">
    <citation type="journal article" date="2019" name="Sci. Rep.">
        <title>Orb-weaving spider Araneus ventricosus genome elucidates the spidroin gene catalogue.</title>
        <authorList>
            <person name="Kono N."/>
            <person name="Nakamura H."/>
            <person name="Ohtoshi R."/>
            <person name="Moran D.A.P."/>
            <person name="Shinohara A."/>
            <person name="Yoshida Y."/>
            <person name="Fujiwara M."/>
            <person name="Mori M."/>
            <person name="Tomita M."/>
            <person name="Arakawa K."/>
        </authorList>
    </citation>
    <scope>NUCLEOTIDE SEQUENCE [LARGE SCALE GENOMIC DNA]</scope>
</reference>
<dbReference type="InterPro" id="IPR036397">
    <property type="entry name" value="RNaseH_sf"/>
</dbReference>
<dbReference type="Gene3D" id="3.30.420.10">
    <property type="entry name" value="Ribonuclease H-like superfamily/Ribonuclease H"/>
    <property type="match status" value="1"/>
</dbReference>
<dbReference type="Proteomes" id="UP000499080">
    <property type="component" value="Unassembled WGS sequence"/>
</dbReference>
<dbReference type="AlphaFoldDB" id="A0A4Y2L6X2"/>
<sequence length="131" mass="15109">MPTPAGQFKMSCRRVNMADRIDAPAKCESRRVTRFLQAEGWFFVRFYDDYEKPSILTSVVVFIHDNARPRNAVVTQQFLEQFKCDASDHPANSPDLATSDFHLFPELKKWLGVQSFQKNKDIQSSIKAHLT</sequence>
<dbReference type="PANTHER" id="PTHR46060:SF1">
    <property type="entry name" value="MARINER MOS1 TRANSPOSASE-LIKE PROTEIN"/>
    <property type="match status" value="1"/>
</dbReference>
<dbReference type="GO" id="GO:0003676">
    <property type="term" value="F:nucleic acid binding"/>
    <property type="evidence" value="ECO:0007669"/>
    <property type="project" value="InterPro"/>
</dbReference>
<keyword evidence="2" id="KW-1185">Reference proteome</keyword>
<dbReference type="EMBL" id="BGPR01005412">
    <property type="protein sequence ID" value="GBN09960.1"/>
    <property type="molecule type" value="Genomic_DNA"/>
</dbReference>
<evidence type="ECO:0000313" key="1">
    <source>
        <dbReference type="EMBL" id="GBN09960.1"/>
    </source>
</evidence>
<accession>A0A4Y2L6X2</accession>
<organism evidence="1 2">
    <name type="scientific">Araneus ventricosus</name>
    <name type="common">Orbweaver spider</name>
    <name type="synonym">Epeira ventricosa</name>
    <dbReference type="NCBI Taxonomy" id="182803"/>
    <lineage>
        <taxon>Eukaryota</taxon>
        <taxon>Metazoa</taxon>
        <taxon>Ecdysozoa</taxon>
        <taxon>Arthropoda</taxon>
        <taxon>Chelicerata</taxon>
        <taxon>Arachnida</taxon>
        <taxon>Araneae</taxon>
        <taxon>Araneomorphae</taxon>
        <taxon>Entelegynae</taxon>
        <taxon>Araneoidea</taxon>
        <taxon>Araneidae</taxon>
        <taxon>Araneus</taxon>
    </lineage>
</organism>